<sequence length="228" mass="25809">MPPRPSSSMGEFDDSLKFARPRAKCNACGCLMTGQAKQLKAHHAKCSQEVRDSDSDGDDDGSTIPSIKHQLSAAEKLLVVKCHAYFKEEKEKEKFLTYRVAPWKTRERVSKCLGISQKTVSQVIADWNRFRDPSFQLKVPRPLPDKAAPCQLATYADTLDAYIQARNDQQLQVTAQLLCTFLWDEHAYAVDVVKMRRFLRKQGYAPGPRVDGRRYFVRTAISTPPPTS</sequence>
<organism evidence="2 3">
    <name type="scientific">Aphanomyces stellatus</name>
    <dbReference type="NCBI Taxonomy" id="120398"/>
    <lineage>
        <taxon>Eukaryota</taxon>
        <taxon>Sar</taxon>
        <taxon>Stramenopiles</taxon>
        <taxon>Oomycota</taxon>
        <taxon>Saprolegniomycetes</taxon>
        <taxon>Saprolegniales</taxon>
        <taxon>Verrucalvaceae</taxon>
        <taxon>Aphanomyces</taxon>
    </lineage>
</organism>
<dbReference type="AlphaFoldDB" id="A0A485LLX2"/>
<evidence type="ECO:0000313" key="2">
    <source>
        <dbReference type="EMBL" id="VFT99340.1"/>
    </source>
</evidence>
<evidence type="ECO:0000313" key="3">
    <source>
        <dbReference type="Proteomes" id="UP000332933"/>
    </source>
</evidence>
<accession>A0A485LLX2</accession>
<dbReference type="EMBL" id="CAADRA010007166">
    <property type="protein sequence ID" value="VFT99340.1"/>
    <property type="molecule type" value="Genomic_DNA"/>
</dbReference>
<name>A0A485LLX2_9STRA</name>
<keyword evidence="3" id="KW-1185">Reference proteome</keyword>
<dbReference type="Proteomes" id="UP000332933">
    <property type="component" value="Unassembled WGS sequence"/>
</dbReference>
<dbReference type="OrthoDB" id="78033at2759"/>
<reference evidence="1" key="2">
    <citation type="submission" date="2019-06" db="EMBL/GenBank/DDBJ databases">
        <title>Genomics analysis of Aphanomyces spp. identifies a new class of oomycete effector associated with host adaptation.</title>
        <authorList>
            <person name="Gaulin E."/>
        </authorList>
    </citation>
    <scope>NUCLEOTIDE SEQUENCE</scope>
    <source>
        <strain evidence="1">CBS 578.67</strain>
    </source>
</reference>
<evidence type="ECO:0000313" key="1">
    <source>
        <dbReference type="EMBL" id="KAF0685420.1"/>
    </source>
</evidence>
<protein>
    <submittedName>
        <fullName evidence="2">Aste57867_22686 protein</fullName>
    </submittedName>
</protein>
<gene>
    <name evidence="2" type="primary">Aste57867_22686</name>
    <name evidence="1" type="ORF">As57867_022616</name>
    <name evidence="2" type="ORF">ASTE57867_22686</name>
</gene>
<dbReference type="EMBL" id="VJMH01007140">
    <property type="protein sequence ID" value="KAF0685420.1"/>
    <property type="molecule type" value="Genomic_DNA"/>
</dbReference>
<proteinExistence type="predicted"/>
<reference evidence="2 3" key="1">
    <citation type="submission" date="2019-03" db="EMBL/GenBank/DDBJ databases">
        <authorList>
            <person name="Gaulin E."/>
            <person name="Dumas B."/>
        </authorList>
    </citation>
    <scope>NUCLEOTIDE SEQUENCE [LARGE SCALE GENOMIC DNA]</scope>
    <source>
        <strain evidence="2">CBS 568.67</strain>
    </source>
</reference>